<dbReference type="PANTHER" id="PTHR33112:SF1">
    <property type="entry name" value="HETEROKARYON INCOMPATIBILITY DOMAIN-CONTAINING PROTEIN"/>
    <property type="match status" value="1"/>
</dbReference>
<comment type="caution">
    <text evidence="2">The sequence shown here is derived from an EMBL/GenBank/DDBJ whole genome shotgun (WGS) entry which is preliminary data.</text>
</comment>
<sequence>WIDNCKEDHDSVCNRIENREVLAVPGMKLIDCETLHIKPAHESMPWVALSYVWDQTITLSHQRGGPLIWGNTSASVKDAITVTRGLGYRYLWIDKYCIDQEDEREIEDQIRRMDLIYSNAEITIVAAAGLNETYGLPGVGLADRLKQDVLRLGDITVINTGPHPACYVELTSRWSTRGWTFQEGLLSQRRIIFTEYQTFFEC</sequence>
<dbReference type="Proteomes" id="UP001224890">
    <property type="component" value="Unassembled WGS sequence"/>
</dbReference>
<feature type="domain" description="Heterokaryon incompatibility" evidence="1">
    <location>
        <begin position="46"/>
        <end position="183"/>
    </location>
</feature>
<evidence type="ECO:0000313" key="2">
    <source>
        <dbReference type="EMBL" id="KAK1660160.1"/>
    </source>
</evidence>
<dbReference type="Pfam" id="PF06985">
    <property type="entry name" value="HET"/>
    <property type="match status" value="1"/>
</dbReference>
<keyword evidence="3" id="KW-1185">Reference proteome</keyword>
<dbReference type="EMBL" id="JAHMHR010000052">
    <property type="protein sequence ID" value="KAK1660160.1"/>
    <property type="molecule type" value="Genomic_DNA"/>
</dbReference>
<dbReference type="InterPro" id="IPR010730">
    <property type="entry name" value="HET"/>
</dbReference>
<dbReference type="PANTHER" id="PTHR33112">
    <property type="entry name" value="DOMAIN PROTEIN, PUTATIVE-RELATED"/>
    <property type="match status" value="1"/>
</dbReference>
<feature type="non-terminal residue" evidence="2">
    <location>
        <position position="202"/>
    </location>
</feature>
<dbReference type="RefSeq" id="XP_060424924.1">
    <property type="nucleotide sequence ID" value="XM_060567820.1"/>
</dbReference>
<dbReference type="AlphaFoldDB" id="A0AAJ0AFV6"/>
<gene>
    <name evidence="2" type="ORF">BDP55DRAFT_527075</name>
</gene>
<evidence type="ECO:0000259" key="1">
    <source>
        <dbReference type="Pfam" id="PF06985"/>
    </source>
</evidence>
<proteinExistence type="predicted"/>
<protein>
    <submittedName>
        <fullName evidence="2">Heterokaryon incompatibility protein-domain-containing protein</fullName>
    </submittedName>
</protein>
<dbReference type="GeneID" id="85452346"/>
<reference evidence="2" key="1">
    <citation type="submission" date="2021-06" db="EMBL/GenBank/DDBJ databases">
        <title>Comparative genomics, transcriptomics and evolutionary studies reveal genomic signatures of adaptation to plant cell wall in hemibiotrophic fungi.</title>
        <authorList>
            <consortium name="DOE Joint Genome Institute"/>
            <person name="Baroncelli R."/>
            <person name="Diaz J.F."/>
            <person name="Benocci T."/>
            <person name="Peng M."/>
            <person name="Battaglia E."/>
            <person name="Haridas S."/>
            <person name="Andreopoulos W."/>
            <person name="Labutti K."/>
            <person name="Pangilinan J."/>
            <person name="Floch G.L."/>
            <person name="Makela M.R."/>
            <person name="Henrissat B."/>
            <person name="Grigoriev I.V."/>
            <person name="Crouch J.A."/>
            <person name="De Vries R.P."/>
            <person name="Sukno S.A."/>
            <person name="Thon M.R."/>
        </authorList>
    </citation>
    <scope>NUCLEOTIDE SEQUENCE</scope>
    <source>
        <strain evidence="2">CBS 193.32</strain>
    </source>
</reference>
<evidence type="ECO:0000313" key="3">
    <source>
        <dbReference type="Proteomes" id="UP001224890"/>
    </source>
</evidence>
<name>A0AAJ0AFV6_9PEZI</name>
<accession>A0AAJ0AFV6</accession>
<feature type="non-terminal residue" evidence="2">
    <location>
        <position position="1"/>
    </location>
</feature>
<organism evidence="2 3">
    <name type="scientific">Colletotrichum godetiae</name>
    <dbReference type="NCBI Taxonomy" id="1209918"/>
    <lineage>
        <taxon>Eukaryota</taxon>
        <taxon>Fungi</taxon>
        <taxon>Dikarya</taxon>
        <taxon>Ascomycota</taxon>
        <taxon>Pezizomycotina</taxon>
        <taxon>Sordariomycetes</taxon>
        <taxon>Hypocreomycetidae</taxon>
        <taxon>Glomerellales</taxon>
        <taxon>Glomerellaceae</taxon>
        <taxon>Colletotrichum</taxon>
        <taxon>Colletotrichum acutatum species complex</taxon>
    </lineage>
</organism>